<evidence type="ECO:0000256" key="1">
    <source>
        <dbReference type="ARBA" id="ARBA00004651"/>
    </source>
</evidence>
<comment type="subcellular location">
    <subcellularLocation>
        <location evidence="1 7">Cell membrane</location>
        <topology evidence="1 7">Multi-pass membrane protein</topology>
    </subcellularLocation>
</comment>
<evidence type="ECO:0000256" key="3">
    <source>
        <dbReference type="ARBA" id="ARBA00022475"/>
    </source>
</evidence>
<keyword evidence="10" id="KW-1185">Reference proteome</keyword>
<evidence type="ECO:0000256" key="7">
    <source>
        <dbReference type="RuleBase" id="RU363032"/>
    </source>
</evidence>
<dbReference type="AlphaFoldDB" id="A0A1I6RZC9"/>
<name>A0A1I6RZC9_9EURY</name>
<dbReference type="SUPFAM" id="SSF161098">
    <property type="entry name" value="MetI-like"/>
    <property type="match status" value="1"/>
</dbReference>
<feature type="transmembrane region" description="Helical" evidence="7">
    <location>
        <begin position="295"/>
        <end position="317"/>
    </location>
</feature>
<dbReference type="Proteomes" id="UP000199199">
    <property type="component" value="Unassembled WGS sequence"/>
</dbReference>
<evidence type="ECO:0000313" key="10">
    <source>
        <dbReference type="Proteomes" id="UP000199199"/>
    </source>
</evidence>
<feature type="transmembrane region" description="Helical" evidence="7">
    <location>
        <begin position="158"/>
        <end position="180"/>
    </location>
</feature>
<keyword evidence="2 7" id="KW-0813">Transport</keyword>
<evidence type="ECO:0000259" key="8">
    <source>
        <dbReference type="PROSITE" id="PS50928"/>
    </source>
</evidence>
<dbReference type="Pfam" id="PF00528">
    <property type="entry name" value="BPD_transp_1"/>
    <property type="match status" value="1"/>
</dbReference>
<dbReference type="PANTHER" id="PTHR43386">
    <property type="entry name" value="OLIGOPEPTIDE TRANSPORT SYSTEM PERMEASE PROTEIN APPC"/>
    <property type="match status" value="1"/>
</dbReference>
<dbReference type="GO" id="GO:0005886">
    <property type="term" value="C:plasma membrane"/>
    <property type="evidence" value="ECO:0007669"/>
    <property type="project" value="UniProtKB-SubCell"/>
</dbReference>
<dbReference type="InterPro" id="IPR050366">
    <property type="entry name" value="BP-dependent_transpt_permease"/>
</dbReference>
<comment type="similarity">
    <text evidence="7">Belongs to the binding-protein-dependent transport system permease family.</text>
</comment>
<dbReference type="RefSeq" id="WP_092904742.1">
    <property type="nucleotide sequence ID" value="NZ_FOZS01000002.1"/>
</dbReference>
<dbReference type="InterPro" id="IPR035906">
    <property type="entry name" value="MetI-like_sf"/>
</dbReference>
<protein>
    <submittedName>
        <fullName evidence="9">Peptide/nickel transport system permease protein</fullName>
    </submittedName>
</protein>
<proteinExistence type="inferred from homology"/>
<evidence type="ECO:0000256" key="5">
    <source>
        <dbReference type="ARBA" id="ARBA00022989"/>
    </source>
</evidence>
<evidence type="ECO:0000256" key="2">
    <source>
        <dbReference type="ARBA" id="ARBA00022448"/>
    </source>
</evidence>
<reference evidence="10" key="1">
    <citation type="submission" date="2016-10" db="EMBL/GenBank/DDBJ databases">
        <authorList>
            <person name="Varghese N."/>
            <person name="Submissions S."/>
        </authorList>
    </citation>
    <scope>NUCLEOTIDE SEQUENCE [LARGE SCALE GENOMIC DNA]</scope>
    <source>
        <strain evidence="10">DSM 22427</strain>
    </source>
</reference>
<feature type="domain" description="ABC transmembrane type-1" evidence="8">
    <location>
        <begin position="123"/>
        <end position="318"/>
    </location>
</feature>
<dbReference type="CDD" id="cd06261">
    <property type="entry name" value="TM_PBP2"/>
    <property type="match status" value="1"/>
</dbReference>
<sequence>MSTKRGRIRISGFETERIEEHESTGVREDEYTEPEGILHRIVGRLLRDRLALASIVIVVLMAVAALVARPWTVFGVTVQPLSLAPFDPTESAVAGPHEMPSATHLMGTDRLGRDIFSRVMVGGRYSISIGLVVTVIASVVGVLYGSAAGYFGGRVDTVLMRVLDLVFAFPALVLALVLVALFGGGFWPLVGAFVVVGWASYARIIRGEILKVKQNEYVMAAKALGARDRSVVLRHIIPNAIAPVVVQATLSVGTVVIGVAALGFLGLGFDPGTPEWGTMLDGERDTLATGAGGTWYWWATVFPGLMIFLFVMAMNVIGDAINDALDTQVGDVGRGGGG</sequence>
<keyword evidence="4 7" id="KW-0812">Transmembrane</keyword>
<gene>
    <name evidence="9" type="ORF">SAMN04488556_2331</name>
</gene>
<feature type="transmembrane region" description="Helical" evidence="7">
    <location>
        <begin position="186"/>
        <end position="205"/>
    </location>
</feature>
<dbReference type="Gene3D" id="1.10.3720.10">
    <property type="entry name" value="MetI-like"/>
    <property type="match status" value="1"/>
</dbReference>
<dbReference type="GO" id="GO:0055085">
    <property type="term" value="P:transmembrane transport"/>
    <property type="evidence" value="ECO:0007669"/>
    <property type="project" value="InterPro"/>
</dbReference>
<feature type="transmembrane region" description="Helical" evidence="7">
    <location>
        <begin position="244"/>
        <end position="269"/>
    </location>
</feature>
<dbReference type="PROSITE" id="PS50928">
    <property type="entry name" value="ABC_TM1"/>
    <property type="match status" value="1"/>
</dbReference>
<evidence type="ECO:0000313" key="9">
    <source>
        <dbReference type="EMBL" id="SFS70059.1"/>
    </source>
</evidence>
<evidence type="ECO:0000256" key="4">
    <source>
        <dbReference type="ARBA" id="ARBA00022692"/>
    </source>
</evidence>
<feature type="transmembrane region" description="Helical" evidence="7">
    <location>
        <begin position="125"/>
        <end position="146"/>
    </location>
</feature>
<accession>A0A1I6RZC9</accession>
<keyword evidence="5 7" id="KW-1133">Transmembrane helix</keyword>
<keyword evidence="6 7" id="KW-0472">Membrane</keyword>
<feature type="transmembrane region" description="Helical" evidence="7">
    <location>
        <begin position="50"/>
        <end position="71"/>
    </location>
</feature>
<evidence type="ECO:0000256" key="6">
    <source>
        <dbReference type="ARBA" id="ARBA00023136"/>
    </source>
</evidence>
<dbReference type="InterPro" id="IPR000515">
    <property type="entry name" value="MetI-like"/>
</dbReference>
<dbReference type="PANTHER" id="PTHR43386:SF1">
    <property type="entry name" value="D,D-DIPEPTIDE TRANSPORT SYSTEM PERMEASE PROTEIN DDPC-RELATED"/>
    <property type="match status" value="1"/>
</dbReference>
<dbReference type="EMBL" id="FOZS01000002">
    <property type="protein sequence ID" value="SFS70059.1"/>
    <property type="molecule type" value="Genomic_DNA"/>
</dbReference>
<keyword evidence="3" id="KW-1003">Cell membrane</keyword>
<organism evidence="9 10">
    <name type="scientific">Halostagnicola kamekurae</name>
    <dbReference type="NCBI Taxonomy" id="619731"/>
    <lineage>
        <taxon>Archaea</taxon>
        <taxon>Methanobacteriati</taxon>
        <taxon>Methanobacteriota</taxon>
        <taxon>Stenosarchaea group</taxon>
        <taxon>Halobacteria</taxon>
        <taxon>Halobacteriales</taxon>
        <taxon>Natrialbaceae</taxon>
        <taxon>Halostagnicola</taxon>
    </lineage>
</organism>
<dbReference type="OrthoDB" id="312811at2157"/>